<dbReference type="PANTHER" id="PTHR11409:SF43">
    <property type="entry name" value="ADENOSINE DEAMINASE"/>
    <property type="match status" value="1"/>
</dbReference>
<proteinExistence type="inferred from homology"/>
<dbReference type="GO" id="GO:0046872">
    <property type="term" value="F:metal ion binding"/>
    <property type="evidence" value="ECO:0007669"/>
    <property type="project" value="UniProtKB-KW"/>
</dbReference>
<sequence>MPPAAPPSAPATADLLHRARQLPKVLLHEHLDGGLRVATLLDLLRQRGIASPAPDEDSLAAWFDARAHAGSLVEYLRGFDLTVAAMATPEGLARVAREAAEDALAEGCVLAEFRIAPLLFEAHGVPGDVAVEAMLRGLSQCPLPAGPAGLIVCGMRHESDAQIARAADLAIACHQQPRPPGSARVVGFDLAGPEAGFPASRHAALLARVRAAGLGLTLHAGEADVGDQVLEAARLGATRVGHGVRLADLLDGPAAAAALAAVRRHGLHLEICPTSNLHTGAAASLALHPIHALWRAGVSLSFHTDNRLMSRVDHSGEAASLVQAGFGWDDLLHMGLDAAAASFLPVAQRDAARARLLAWAAADGLPVLQRP</sequence>
<dbReference type="InterPro" id="IPR006330">
    <property type="entry name" value="Ado/ade_deaminase"/>
</dbReference>
<reference evidence="9" key="1">
    <citation type="submission" date="2019-03" db="EMBL/GenBank/DDBJ databases">
        <title>Aquabacterium pictum sp.nov., the first bacteriochlorophyll a-containing freshwater bacterium in the genus Aquabacterium of the class Betaproteobacteria.</title>
        <authorList>
            <person name="Hirose S."/>
            <person name="Tank M."/>
            <person name="Hara E."/>
            <person name="Tamaki H."/>
            <person name="Takaichi S."/>
            <person name="Haruta S."/>
            <person name="Hanada S."/>
        </authorList>
    </citation>
    <scope>NUCLEOTIDE SEQUENCE [LARGE SCALE GENOMIC DNA]</scope>
    <source>
        <strain evidence="9">W35</strain>
    </source>
</reference>
<evidence type="ECO:0000256" key="2">
    <source>
        <dbReference type="ARBA" id="ARBA00006676"/>
    </source>
</evidence>
<dbReference type="GO" id="GO:0005829">
    <property type="term" value="C:cytosol"/>
    <property type="evidence" value="ECO:0007669"/>
    <property type="project" value="TreeGrafter"/>
</dbReference>
<dbReference type="GO" id="GO:0046103">
    <property type="term" value="P:inosine biosynthetic process"/>
    <property type="evidence" value="ECO:0007669"/>
    <property type="project" value="TreeGrafter"/>
</dbReference>
<gene>
    <name evidence="8" type="primary">add_2</name>
    <name evidence="8" type="ORF">AQPW35_38010</name>
</gene>
<dbReference type="InterPro" id="IPR032466">
    <property type="entry name" value="Metal_Hydrolase"/>
</dbReference>
<dbReference type="GO" id="GO:0004000">
    <property type="term" value="F:adenosine deaminase activity"/>
    <property type="evidence" value="ECO:0007669"/>
    <property type="project" value="UniProtKB-ARBA"/>
</dbReference>
<evidence type="ECO:0000313" key="9">
    <source>
        <dbReference type="Proteomes" id="UP000301751"/>
    </source>
</evidence>
<dbReference type="GO" id="GO:0006154">
    <property type="term" value="P:adenosine catabolic process"/>
    <property type="evidence" value="ECO:0007669"/>
    <property type="project" value="TreeGrafter"/>
</dbReference>
<dbReference type="EC" id="3.5.4.4" evidence="3"/>
<comment type="caution">
    <text evidence="8">The sequence shown here is derived from an EMBL/GenBank/DDBJ whole genome shotgun (WGS) entry which is preliminary data.</text>
</comment>
<evidence type="ECO:0000259" key="7">
    <source>
        <dbReference type="Pfam" id="PF00962"/>
    </source>
</evidence>
<evidence type="ECO:0000256" key="1">
    <source>
        <dbReference type="ARBA" id="ARBA00001947"/>
    </source>
</evidence>
<keyword evidence="4" id="KW-0479">Metal-binding</keyword>
<dbReference type="SUPFAM" id="SSF51556">
    <property type="entry name" value="Metallo-dependent hydrolases"/>
    <property type="match status" value="1"/>
</dbReference>
<keyword evidence="5" id="KW-0378">Hydrolase</keyword>
<evidence type="ECO:0000256" key="4">
    <source>
        <dbReference type="ARBA" id="ARBA00022723"/>
    </source>
</evidence>
<dbReference type="GO" id="GO:0043103">
    <property type="term" value="P:hypoxanthine salvage"/>
    <property type="evidence" value="ECO:0007669"/>
    <property type="project" value="TreeGrafter"/>
</dbReference>
<accession>A0A480AUZ3</accession>
<evidence type="ECO:0000256" key="5">
    <source>
        <dbReference type="ARBA" id="ARBA00022801"/>
    </source>
</evidence>
<organism evidence="8 9">
    <name type="scientific">Pseudaquabacterium pictum</name>
    <dbReference type="NCBI Taxonomy" id="2315236"/>
    <lineage>
        <taxon>Bacteria</taxon>
        <taxon>Pseudomonadati</taxon>
        <taxon>Pseudomonadota</taxon>
        <taxon>Betaproteobacteria</taxon>
        <taxon>Burkholderiales</taxon>
        <taxon>Sphaerotilaceae</taxon>
        <taxon>Pseudaquabacterium</taxon>
    </lineage>
</organism>
<feature type="domain" description="Adenosine deaminase" evidence="7">
    <location>
        <begin position="23"/>
        <end position="353"/>
    </location>
</feature>
<dbReference type="Pfam" id="PF00962">
    <property type="entry name" value="A_deaminase"/>
    <property type="match status" value="1"/>
</dbReference>
<dbReference type="Proteomes" id="UP000301751">
    <property type="component" value="Unassembled WGS sequence"/>
</dbReference>
<dbReference type="RefSeq" id="WP_137734451.1">
    <property type="nucleotide sequence ID" value="NZ_BJCL01000011.1"/>
</dbReference>
<keyword evidence="6" id="KW-0862">Zinc</keyword>
<dbReference type="PANTHER" id="PTHR11409">
    <property type="entry name" value="ADENOSINE DEAMINASE"/>
    <property type="match status" value="1"/>
</dbReference>
<dbReference type="AlphaFoldDB" id="A0A480AUZ3"/>
<dbReference type="OrthoDB" id="105475at2"/>
<evidence type="ECO:0000256" key="6">
    <source>
        <dbReference type="ARBA" id="ARBA00022833"/>
    </source>
</evidence>
<comment type="similarity">
    <text evidence="2">Belongs to the metallo-dependent hydrolases superfamily. Adenosine and AMP deaminases family.</text>
</comment>
<evidence type="ECO:0000313" key="8">
    <source>
        <dbReference type="EMBL" id="GCL64720.1"/>
    </source>
</evidence>
<keyword evidence="9" id="KW-1185">Reference proteome</keyword>
<evidence type="ECO:0000256" key="3">
    <source>
        <dbReference type="ARBA" id="ARBA00012784"/>
    </source>
</evidence>
<dbReference type="EMBL" id="BJCL01000011">
    <property type="protein sequence ID" value="GCL64720.1"/>
    <property type="molecule type" value="Genomic_DNA"/>
</dbReference>
<dbReference type="InterPro" id="IPR001365">
    <property type="entry name" value="A_deaminase_dom"/>
</dbReference>
<name>A0A480AUZ3_9BURK</name>
<protein>
    <recommendedName>
        <fullName evidence="3">adenosine deaminase</fullName>
        <ecNumber evidence="3">3.5.4.4</ecNumber>
    </recommendedName>
</protein>
<comment type="cofactor">
    <cofactor evidence="1">
        <name>Zn(2+)</name>
        <dbReference type="ChEBI" id="CHEBI:29105"/>
    </cofactor>
</comment>
<dbReference type="Gene3D" id="3.20.20.140">
    <property type="entry name" value="Metal-dependent hydrolases"/>
    <property type="match status" value="1"/>
</dbReference>